<gene>
    <name evidence="5" type="primary">irx5al.2.L</name>
</gene>
<dbReference type="RefSeq" id="XP_018118415.2">
    <property type="nucleotide sequence ID" value="XM_018262926.2"/>
</dbReference>
<keyword evidence="3" id="KW-0472">Membrane</keyword>
<dbReference type="OrthoDB" id="31183at2759"/>
<dbReference type="AlphaFoldDB" id="A0A8J0V744"/>
<dbReference type="KEGG" id="xla:108716643"/>
<evidence type="ECO:0000313" key="5">
    <source>
        <dbReference type="RefSeq" id="XP_018118415.2"/>
    </source>
</evidence>
<sequence length="357" mass="40366">MAALLSTLKHKKELITSEIHLLSTVTALQKVVETLLHYLRPYLQDSVLQVRFAALLALIDLVKKLKMNYMVLLPKSIPFIAELMEEPNELQQNELLQKKDLLSQNIEELKLTFSGRPTNFKSKENDLPPEAQEKASKVQEIQEKMKKLIHTVKGKHRKEIPVPDTRDASAAPVTDSPGLLQKGKDHLRQIAEKGASAKKKITDMMSDINNSKDSAKKKITDLVNSKGDAAKKKVSDMIDDLKNTKDSAKKKLTDILSDLKNSKDSKVQEIKDTMEELLDAMKEKYRKGSFQLNTDEPVEDMLKEAFENLEKLRKISTTIICVLSLICVGILVCVAVYRTCHRRTEKDKVSQMEQGTS</sequence>
<evidence type="ECO:0000256" key="2">
    <source>
        <dbReference type="SAM" id="MobiDB-lite"/>
    </source>
</evidence>
<keyword evidence="1" id="KW-0175">Coiled coil</keyword>
<evidence type="ECO:0000256" key="1">
    <source>
        <dbReference type="SAM" id="Coils"/>
    </source>
</evidence>
<evidence type="ECO:0000313" key="4">
    <source>
        <dbReference type="Proteomes" id="UP000186698"/>
    </source>
</evidence>
<feature type="coiled-coil region" evidence="1">
    <location>
        <begin position="92"/>
        <end position="151"/>
    </location>
</feature>
<dbReference type="GeneID" id="108716643"/>
<evidence type="ECO:0000256" key="3">
    <source>
        <dbReference type="SAM" id="Phobius"/>
    </source>
</evidence>
<keyword evidence="3" id="KW-0812">Transmembrane</keyword>
<name>A0A8J0V744_XENLA</name>
<dbReference type="Gene3D" id="1.20.120.20">
    <property type="entry name" value="Apolipoprotein"/>
    <property type="match status" value="1"/>
</dbReference>
<proteinExistence type="predicted"/>
<keyword evidence="4" id="KW-1185">Reference proteome</keyword>
<dbReference type="InterPro" id="IPR016024">
    <property type="entry name" value="ARM-type_fold"/>
</dbReference>
<accession>A0A8J0V744</accession>
<keyword evidence="3" id="KW-1133">Transmembrane helix</keyword>
<protein>
    <submittedName>
        <fullName evidence="5">Uncharacterized protein irx5al.2.L</fullName>
    </submittedName>
</protein>
<dbReference type="CTD" id="108716643"/>
<dbReference type="SUPFAM" id="SSF48371">
    <property type="entry name" value="ARM repeat"/>
    <property type="match status" value="1"/>
</dbReference>
<organism evidence="4 5">
    <name type="scientific">Xenopus laevis</name>
    <name type="common">African clawed frog</name>
    <dbReference type="NCBI Taxonomy" id="8355"/>
    <lineage>
        <taxon>Eukaryota</taxon>
        <taxon>Metazoa</taxon>
        <taxon>Chordata</taxon>
        <taxon>Craniata</taxon>
        <taxon>Vertebrata</taxon>
        <taxon>Euteleostomi</taxon>
        <taxon>Amphibia</taxon>
        <taxon>Batrachia</taxon>
        <taxon>Anura</taxon>
        <taxon>Pipoidea</taxon>
        <taxon>Pipidae</taxon>
        <taxon>Xenopodinae</taxon>
        <taxon>Xenopus</taxon>
        <taxon>Xenopus</taxon>
    </lineage>
</organism>
<feature type="region of interest" description="Disordered" evidence="2">
    <location>
        <begin position="162"/>
        <end position="181"/>
    </location>
</feature>
<feature type="transmembrane region" description="Helical" evidence="3">
    <location>
        <begin position="315"/>
        <end position="337"/>
    </location>
</feature>
<feature type="coiled-coil region" evidence="1">
    <location>
        <begin position="231"/>
        <end position="287"/>
    </location>
</feature>
<dbReference type="Proteomes" id="UP000186698">
    <property type="component" value="Chromosome 5L"/>
</dbReference>
<reference evidence="5" key="1">
    <citation type="submission" date="2025-08" db="UniProtKB">
        <authorList>
            <consortium name="RefSeq"/>
        </authorList>
    </citation>
    <scope>IDENTIFICATION</scope>
    <source>
        <strain evidence="5">J_2021</strain>
        <tissue evidence="5">Erythrocytes</tissue>
    </source>
</reference>